<accession>A0A850QCG7</accession>
<reference evidence="1 2" key="1">
    <citation type="submission" date="2020-04" db="EMBL/GenBank/DDBJ databases">
        <title>Donghicola sp., a member of the Rhodobacteraceae family isolated from mangrove forest in Thailand.</title>
        <authorList>
            <person name="Charoenyingcharoen P."/>
            <person name="Yukphan P."/>
        </authorList>
    </citation>
    <scope>NUCLEOTIDE SEQUENCE [LARGE SCALE GENOMIC DNA]</scope>
    <source>
        <strain evidence="1 2">B5-SW-15</strain>
    </source>
</reference>
<evidence type="ECO:0000313" key="1">
    <source>
        <dbReference type="EMBL" id="NVO23581.1"/>
    </source>
</evidence>
<dbReference type="EMBL" id="JABCJE010000003">
    <property type="protein sequence ID" value="NVO23581.1"/>
    <property type="molecule type" value="Genomic_DNA"/>
</dbReference>
<dbReference type="AlphaFoldDB" id="A0A850QCG7"/>
<dbReference type="Proteomes" id="UP000592216">
    <property type="component" value="Unassembled WGS sequence"/>
</dbReference>
<protein>
    <submittedName>
        <fullName evidence="1">Excinuclease ABC subunit A</fullName>
    </submittedName>
</protein>
<proteinExistence type="predicted"/>
<organism evidence="1 2">
    <name type="scientific">Donghicola mangrovi</name>
    <dbReference type="NCBI Taxonomy" id="2729614"/>
    <lineage>
        <taxon>Bacteria</taxon>
        <taxon>Pseudomonadati</taxon>
        <taxon>Pseudomonadota</taxon>
        <taxon>Alphaproteobacteria</taxon>
        <taxon>Rhodobacterales</taxon>
        <taxon>Roseobacteraceae</taxon>
        <taxon>Donghicola</taxon>
    </lineage>
</organism>
<gene>
    <name evidence="1" type="ORF">HJ536_09460</name>
</gene>
<name>A0A850QCG7_9RHOB</name>
<sequence length="107" mass="11711">MAATLTAPMAFAAGNGCPPGLAKKDPACVPPGQAKKMYNHDRDDHDDRHDGTYRRGDHIDRYDRLTDAERYGLRDGSYVVSNGYVYRINSNTGEVLAVIGALQSLLN</sequence>
<comment type="caution">
    <text evidence="1">The sequence shown here is derived from an EMBL/GenBank/DDBJ whole genome shotgun (WGS) entry which is preliminary data.</text>
</comment>
<evidence type="ECO:0000313" key="2">
    <source>
        <dbReference type="Proteomes" id="UP000592216"/>
    </source>
</evidence>